<evidence type="ECO:0000313" key="2">
    <source>
        <dbReference type="Proteomes" id="UP001060085"/>
    </source>
</evidence>
<comment type="caution">
    <text evidence="1">The sequence shown here is derived from an EMBL/GenBank/DDBJ whole genome shotgun (WGS) entry which is preliminary data.</text>
</comment>
<keyword evidence="2" id="KW-1185">Reference proteome</keyword>
<dbReference type="EMBL" id="CM044705">
    <property type="protein sequence ID" value="KAI5664902.1"/>
    <property type="molecule type" value="Genomic_DNA"/>
</dbReference>
<protein>
    <submittedName>
        <fullName evidence="1">Uncharacterized protein</fullName>
    </submittedName>
</protein>
<accession>A0ACC0AV48</accession>
<evidence type="ECO:0000313" key="1">
    <source>
        <dbReference type="EMBL" id="KAI5664902.1"/>
    </source>
</evidence>
<name>A0ACC0AV48_CATRO</name>
<organism evidence="1 2">
    <name type="scientific">Catharanthus roseus</name>
    <name type="common">Madagascar periwinkle</name>
    <name type="synonym">Vinca rosea</name>
    <dbReference type="NCBI Taxonomy" id="4058"/>
    <lineage>
        <taxon>Eukaryota</taxon>
        <taxon>Viridiplantae</taxon>
        <taxon>Streptophyta</taxon>
        <taxon>Embryophyta</taxon>
        <taxon>Tracheophyta</taxon>
        <taxon>Spermatophyta</taxon>
        <taxon>Magnoliopsida</taxon>
        <taxon>eudicotyledons</taxon>
        <taxon>Gunneridae</taxon>
        <taxon>Pentapetalae</taxon>
        <taxon>asterids</taxon>
        <taxon>lamiids</taxon>
        <taxon>Gentianales</taxon>
        <taxon>Apocynaceae</taxon>
        <taxon>Rauvolfioideae</taxon>
        <taxon>Vinceae</taxon>
        <taxon>Catharanthinae</taxon>
        <taxon>Catharanthus</taxon>
    </lineage>
</organism>
<reference evidence="2" key="1">
    <citation type="journal article" date="2023" name="Nat. Plants">
        <title>Single-cell RNA sequencing provides a high-resolution roadmap for understanding the multicellular compartmentation of specialized metabolism.</title>
        <authorList>
            <person name="Sun S."/>
            <person name="Shen X."/>
            <person name="Li Y."/>
            <person name="Li Y."/>
            <person name="Wang S."/>
            <person name="Li R."/>
            <person name="Zhang H."/>
            <person name="Shen G."/>
            <person name="Guo B."/>
            <person name="Wei J."/>
            <person name="Xu J."/>
            <person name="St-Pierre B."/>
            <person name="Chen S."/>
            <person name="Sun C."/>
        </authorList>
    </citation>
    <scope>NUCLEOTIDE SEQUENCE [LARGE SCALE GENOMIC DNA]</scope>
</reference>
<sequence>MVSFTVGTSSDIPAGGETRESNARPVQSEDAEAIPINEVHIITGSEQHASRTNREESTVTSGREEAEPNSFHEILEFEDDRMVDDLELPFFPVEKESPFMYLADLSSKWAAMKDTVSKVHGKIKCFLTGVKGFQYKHRATYELRVYVDDGSLISEILIEHNNWITDLLKPQVVQKCIGHSPIEVSTALASSDVRQVSNMKETLKQFQIFLVNFEGTMLIEYSTETFPVPVAKEMEQGVLASDPWLLLQRVKSSASASAQQRHCPHLNTIELSP</sequence>
<proteinExistence type="predicted"/>
<dbReference type="Proteomes" id="UP001060085">
    <property type="component" value="Linkage Group LG05"/>
</dbReference>
<gene>
    <name evidence="1" type="ORF">M9H77_24225</name>
</gene>